<dbReference type="EMBL" id="JAUUTY010000004">
    <property type="protein sequence ID" value="KAK1653120.1"/>
    <property type="molecule type" value="Genomic_DNA"/>
</dbReference>
<dbReference type="GO" id="GO:0008270">
    <property type="term" value="F:zinc ion binding"/>
    <property type="evidence" value="ECO:0007669"/>
    <property type="project" value="UniProtKB-KW"/>
</dbReference>
<evidence type="ECO:0000313" key="8">
    <source>
        <dbReference type="Proteomes" id="UP001231189"/>
    </source>
</evidence>
<protein>
    <recommendedName>
        <fullName evidence="6">GRF-type domain-containing protein</fullName>
    </recommendedName>
</protein>
<reference evidence="7" key="1">
    <citation type="submission" date="2023-07" db="EMBL/GenBank/DDBJ databases">
        <title>A chromosome-level genome assembly of Lolium multiflorum.</title>
        <authorList>
            <person name="Chen Y."/>
            <person name="Copetti D."/>
            <person name="Kolliker R."/>
            <person name="Studer B."/>
        </authorList>
    </citation>
    <scope>NUCLEOTIDE SEQUENCE</scope>
    <source>
        <strain evidence="7">02402/16</strain>
        <tissue evidence="7">Leaf</tissue>
    </source>
</reference>
<evidence type="ECO:0000256" key="3">
    <source>
        <dbReference type="ARBA" id="ARBA00022833"/>
    </source>
</evidence>
<feature type="domain" description="GRF-type" evidence="6">
    <location>
        <begin position="35"/>
        <end position="77"/>
    </location>
</feature>
<dbReference type="PANTHER" id="PTHR33680">
    <property type="entry name" value="OS07G0190500 PROTEIN"/>
    <property type="match status" value="1"/>
</dbReference>
<accession>A0AAD8WEX4</accession>
<name>A0AAD8WEX4_LOLMU</name>
<organism evidence="7 8">
    <name type="scientific">Lolium multiflorum</name>
    <name type="common">Italian ryegrass</name>
    <name type="synonym">Lolium perenne subsp. multiflorum</name>
    <dbReference type="NCBI Taxonomy" id="4521"/>
    <lineage>
        <taxon>Eukaryota</taxon>
        <taxon>Viridiplantae</taxon>
        <taxon>Streptophyta</taxon>
        <taxon>Embryophyta</taxon>
        <taxon>Tracheophyta</taxon>
        <taxon>Spermatophyta</taxon>
        <taxon>Magnoliopsida</taxon>
        <taxon>Liliopsida</taxon>
        <taxon>Poales</taxon>
        <taxon>Poaceae</taxon>
        <taxon>BOP clade</taxon>
        <taxon>Pooideae</taxon>
        <taxon>Poodae</taxon>
        <taxon>Poeae</taxon>
        <taxon>Poeae Chloroplast Group 2 (Poeae type)</taxon>
        <taxon>Loliodinae</taxon>
        <taxon>Loliinae</taxon>
        <taxon>Lolium</taxon>
    </lineage>
</organism>
<feature type="compositionally biased region" description="Gly residues" evidence="5">
    <location>
        <begin position="11"/>
        <end position="23"/>
    </location>
</feature>
<evidence type="ECO:0000256" key="5">
    <source>
        <dbReference type="SAM" id="MobiDB-lite"/>
    </source>
</evidence>
<dbReference type="PROSITE" id="PS51999">
    <property type="entry name" value="ZF_GRF"/>
    <property type="match status" value="1"/>
</dbReference>
<evidence type="ECO:0000259" key="6">
    <source>
        <dbReference type="PROSITE" id="PS51999"/>
    </source>
</evidence>
<dbReference type="PANTHER" id="PTHR33680:SF7">
    <property type="entry name" value="OS02G0474200 PROTEIN"/>
    <property type="match status" value="1"/>
</dbReference>
<keyword evidence="3" id="KW-0862">Zinc</keyword>
<evidence type="ECO:0000256" key="1">
    <source>
        <dbReference type="ARBA" id="ARBA00022723"/>
    </source>
</evidence>
<feature type="compositionally biased region" description="Polar residues" evidence="5">
    <location>
        <begin position="1"/>
        <end position="10"/>
    </location>
</feature>
<dbReference type="AlphaFoldDB" id="A0AAD8WEX4"/>
<keyword evidence="1" id="KW-0479">Metal-binding</keyword>
<evidence type="ECO:0000256" key="4">
    <source>
        <dbReference type="PROSITE-ProRule" id="PRU01343"/>
    </source>
</evidence>
<gene>
    <name evidence="7" type="ORF">QYE76_070925</name>
</gene>
<evidence type="ECO:0000256" key="2">
    <source>
        <dbReference type="ARBA" id="ARBA00022771"/>
    </source>
</evidence>
<proteinExistence type="predicted"/>
<sequence>MACSASSHTSGAGGNAPPGGNGGPDANAQMPLIPCPFCGSQISTAVSRKGTRPGSRYYKCRFFGSGKCPFFEWREEYADRFGGNPPPLQDAGMQAAAHQDHQHLARLNLVTWTMVLHGATILYRRYTTKLITDVRLRTSYAVR</sequence>
<keyword evidence="8" id="KW-1185">Reference proteome</keyword>
<feature type="region of interest" description="Disordered" evidence="5">
    <location>
        <begin position="1"/>
        <end position="26"/>
    </location>
</feature>
<comment type="caution">
    <text evidence="7">The sequence shown here is derived from an EMBL/GenBank/DDBJ whole genome shotgun (WGS) entry which is preliminary data.</text>
</comment>
<dbReference type="InterPro" id="IPR010666">
    <property type="entry name" value="Znf_GRF"/>
</dbReference>
<dbReference type="Proteomes" id="UP001231189">
    <property type="component" value="Unassembled WGS sequence"/>
</dbReference>
<dbReference type="Pfam" id="PF06839">
    <property type="entry name" value="Zn_ribbon_GRF"/>
    <property type="match status" value="1"/>
</dbReference>
<keyword evidence="2 4" id="KW-0863">Zinc-finger</keyword>
<evidence type="ECO:0000313" key="7">
    <source>
        <dbReference type="EMBL" id="KAK1653120.1"/>
    </source>
</evidence>